<dbReference type="PANTHER" id="PTHR34702">
    <property type="entry name" value="NA(+)/H(+) ANTIPORTER SUBUNIT F1"/>
    <property type="match status" value="1"/>
</dbReference>
<evidence type="ECO:0000256" key="4">
    <source>
        <dbReference type="ARBA" id="ARBA00022475"/>
    </source>
</evidence>
<sequence>MFSIIIVLILLLTFSLIRILLGPSLWDRLLGLNMVASKLLALIVLYASYKGMSMYLDLAIVYALLGFVGIIFLSIYVQRKGRF</sequence>
<dbReference type="PANTHER" id="PTHR34702:SF1">
    <property type="entry name" value="NA(+)_H(+) ANTIPORTER SUBUNIT F"/>
    <property type="match status" value="1"/>
</dbReference>
<protein>
    <submittedName>
        <fullName evidence="9">PH regulation protein F</fullName>
    </submittedName>
</protein>
<evidence type="ECO:0000256" key="8">
    <source>
        <dbReference type="SAM" id="Phobius"/>
    </source>
</evidence>
<comment type="subcellular location">
    <subcellularLocation>
        <location evidence="1">Cell membrane</location>
        <topology evidence="1">Multi-pass membrane protein</topology>
    </subcellularLocation>
</comment>
<dbReference type="EMBL" id="JADKNH010000008">
    <property type="protein sequence ID" value="MBF4694139.1"/>
    <property type="molecule type" value="Genomic_DNA"/>
</dbReference>
<organism evidence="9 10">
    <name type="scientific">Fusibacter ferrireducens</name>
    <dbReference type="NCBI Taxonomy" id="2785058"/>
    <lineage>
        <taxon>Bacteria</taxon>
        <taxon>Bacillati</taxon>
        <taxon>Bacillota</taxon>
        <taxon>Clostridia</taxon>
        <taxon>Eubacteriales</taxon>
        <taxon>Eubacteriales Family XII. Incertae Sedis</taxon>
        <taxon>Fusibacter</taxon>
    </lineage>
</organism>
<evidence type="ECO:0000256" key="3">
    <source>
        <dbReference type="ARBA" id="ARBA00022448"/>
    </source>
</evidence>
<dbReference type="InterPro" id="IPR007208">
    <property type="entry name" value="MrpF/PhaF-like"/>
</dbReference>
<evidence type="ECO:0000256" key="2">
    <source>
        <dbReference type="ARBA" id="ARBA00009212"/>
    </source>
</evidence>
<reference evidence="9 10" key="1">
    <citation type="submission" date="2020-11" db="EMBL/GenBank/DDBJ databases">
        <title>Fusibacter basophilias sp. nov.</title>
        <authorList>
            <person name="Qiu D."/>
        </authorList>
    </citation>
    <scope>NUCLEOTIDE SEQUENCE [LARGE SCALE GENOMIC DNA]</scope>
    <source>
        <strain evidence="9 10">Q10-2</strain>
    </source>
</reference>
<evidence type="ECO:0000256" key="1">
    <source>
        <dbReference type="ARBA" id="ARBA00004651"/>
    </source>
</evidence>
<dbReference type="RefSeq" id="WP_194702383.1">
    <property type="nucleotide sequence ID" value="NZ_JADKNH010000008.1"/>
</dbReference>
<evidence type="ECO:0000313" key="9">
    <source>
        <dbReference type="EMBL" id="MBF4694139.1"/>
    </source>
</evidence>
<evidence type="ECO:0000256" key="5">
    <source>
        <dbReference type="ARBA" id="ARBA00022692"/>
    </source>
</evidence>
<keyword evidence="3" id="KW-0813">Transport</keyword>
<proteinExistence type="inferred from homology"/>
<dbReference type="Proteomes" id="UP000614200">
    <property type="component" value="Unassembled WGS sequence"/>
</dbReference>
<keyword evidence="7 8" id="KW-0472">Membrane</keyword>
<name>A0ABR9ZUJ2_9FIRM</name>
<feature type="transmembrane region" description="Helical" evidence="8">
    <location>
        <begin position="59"/>
        <end position="77"/>
    </location>
</feature>
<keyword evidence="6 8" id="KW-1133">Transmembrane helix</keyword>
<evidence type="ECO:0000256" key="6">
    <source>
        <dbReference type="ARBA" id="ARBA00022989"/>
    </source>
</evidence>
<feature type="transmembrane region" description="Helical" evidence="8">
    <location>
        <begin position="29"/>
        <end position="47"/>
    </location>
</feature>
<accession>A0ABR9ZUJ2</accession>
<comment type="caution">
    <text evidence="9">The sequence shown here is derived from an EMBL/GenBank/DDBJ whole genome shotgun (WGS) entry which is preliminary data.</text>
</comment>
<keyword evidence="4" id="KW-1003">Cell membrane</keyword>
<dbReference type="Pfam" id="PF04066">
    <property type="entry name" value="MrpF_PhaF"/>
    <property type="match status" value="1"/>
</dbReference>
<gene>
    <name evidence="9" type="ORF">ISU02_13540</name>
</gene>
<keyword evidence="10" id="KW-1185">Reference proteome</keyword>
<keyword evidence="5 8" id="KW-0812">Transmembrane</keyword>
<evidence type="ECO:0000256" key="7">
    <source>
        <dbReference type="ARBA" id="ARBA00023136"/>
    </source>
</evidence>
<comment type="similarity">
    <text evidence="2">Belongs to the CPA3 antiporters (TC 2.A.63) subunit F family.</text>
</comment>
<evidence type="ECO:0000313" key="10">
    <source>
        <dbReference type="Proteomes" id="UP000614200"/>
    </source>
</evidence>